<dbReference type="Pfam" id="PF20670">
    <property type="entry name" value="DUF6816"/>
    <property type="match status" value="1"/>
</dbReference>
<proteinExistence type="predicted"/>
<keyword evidence="1" id="KW-0472">Membrane</keyword>
<protein>
    <recommendedName>
        <fullName evidence="2">DUF6816 domain-containing protein</fullName>
    </recommendedName>
</protein>
<feature type="domain" description="DUF6816" evidence="2">
    <location>
        <begin position="52"/>
        <end position="282"/>
    </location>
</feature>
<dbReference type="InterPro" id="IPR049213">
    <property type="entry name" value="DUF6816"/>
</dbReference>
<reference evidence="3" key="1">
    <citation type="submission" date="2006-06" db="EMBL/GenBank/DDBJ databases">
        <title>Complete sequence of Trichodesmium erythraeum IMS101.</title>
        <authorList>
            <consortium name="US DOE Joint Genome Institute"/>
            <person name="Copeland A."/>
            <person name="Lucas S."/>
            <person name="Lapidus A."/>
            <person name="Barry K."/>
            <person name="Detter J.C."/>
            <person name="Glavina del Rio T."/>
            <person name="Hammon N."/>
            <person name="Israni S."/>
            <person name="Dalin E."/>
            <person name="Tice H."/>
            <person name="Pitluck S."/>
            <person name="Kiss H."/>
            <person name="Munk A.C."/>
            <person name="Brettin T."/>
            <person name="Bruce D."/>
            <person name="Han C."/>
            <person name="Tapia R."/>
            <person name="Gilna P."/>
            <person name="Schmutz J."/>
            <person name="Larimer F."/>
            <person name="Land M."/>
            <person name="Hauser L."/>
            <person name="Kyrpides N."/>
            <person name="Kim E."/>
            <person name="Richardson P."/>
        </authorList>
    </citation>
    <scope>NUCLEOTIDE SEQUENCE [LARGE SCALE GENOMIC DNA]</scope>
    <source>
        <strain evidence="3">IMS101</strain>
    </source>
</reference>
<dbReference type="AlphaFoldDB" id="Q10YR5"/>
<dbReference type="EMBL" id="CP000393">
    <property type="protein sequence ID" value="ABG52609.1"/>
    <property type="molecule type" value="Genomic_DNA"/>
</dbReference>
<organism evidence="3">
    <name type="scientific">Trichodesmium erythraeum (strain IMS101)</name>
    <dbReference type="NCBI Taxonomy" id="203124"/>
    <lineage>
        <taxon>Bacteria</taxon>
        <taxon>Bacillati</taxon>
        <taxon>Cyanobacteriota</taxon>
        <taxon>Cyanophyceae</taxon>
        <taxon>Oscillatoriophycideae</taxon>
        <taxon>Oscillatoriales</taxon>
        <taxon>Microcoleaceae</taxon>
        <taxon>Trichodesmium</taxon>
    </lineage>
</organism>
<name>Q10YR5_TRIEI</name>
<keyword evidence="1" id="KW-0812">Transmembrane</keyword>
<gene>
    <name evidence="3" type="ordered locus">Tery_3519</name>
</gene>
<dbReference type="STRING" id="203124.Tery_3519"/>
<dbReference type="eggNOG" id="ENOG502Z91K">
    <property type="taxonomic scope" value="Bacteria"/>
</dbReference>
<keyword evidence="1" id="KW-1133">Transmembrane helix</keyword>
<feature type="transmembrane region" description="Helical" evidence="1">
    <location>
        <begin position="7"/>
        <end position="24"/>
    </location>
</feature>
<evidence type="ECO:0000256" key="1">
    <source>
        <dbReference type="SAM" id="Phobius"/>
    </source>
</evidence>
<dbReference type="RefSeq" id="WP_011612951.1">
    <property type="nucleotide sequence ID" value="NC_008312.1"/>
</dbReference>
<accession>Q10YR5</accession>
<dbReference type="OrthoDB" id="481107at2"/>
<sequence length="285" mass="32629">MKNNQNFWQVILNLSLITIVLLWINDAAAENLAERIGNFPNWENKPLISAPKTDLIYPDWMAGNWNVESTLIDMVAPLAPKIITPGFEKNRQYLYQPVNFQVKFIKLKSSLNTKEISEQKLINFPTSWSSVINNNKIEKLDLPPEAVIADREFNGLNIGKAFLGDDAILSVKINQYNPNRQTTILADNLELVSIITSRASEQLNPDNFITCEITQQLFQGEKMIYLNEVETTTDYHHIIDEYQGEIIEANQITAIYLSPQDPNYFLVANHPVALYRYQLRLSAVQ</sequence>
<evidence type="ECO:0000259" key="2">
    <source>
        <dbReference type="Pfam" id="PF20670"/>
    </source>
</evidence>
<evidence type="ECO:0000313" key="3">
    <source>
        <dbReference type="EMBL" id="ABG52609.1"/>
    </source>
</evidence>
<dbReference type="KEGG" id="ter:Tery_3519"/>
<dbReference type="HOGENOM" id="CLU_075508_0_0_3"/>